<dbReference type="AlphaFoldDB" id="A8PN48"/>
<dbReference type="InterPro" id="IPR038177">
    <property type="entry name" value="IAT_beta_sf"/>
</dbReference>
<dbReference type="eggNOG" id="COG3210">
    <property type="taxonomic scope" value="Bacteria"/>
</dbReference>
<dbReference type="STRING" id="59196.RICGR_0902"/>
<reference evidence="2" key="2">
    <citation type="submission" date="2007-10" db="EMBL/GenBank/DDBJ databases">
        <authorList>
            <person name="Myers G.S."/>
        </authorList>
    </citation>
    <scope>NUCLEOTIDE SEQUENCE [LARGE SCALE GENOMIC DNA]</scope>
</reference>
<dbReference type="OrthoDB" id="5647610at2"/>
<name>A8PN48_9COXI</name>
<dbReference type="Gene3D" id="2.40.160.160">
    <property type="entry name" value="Inverse autotransporter, beta-domain"/>
    <property type="match status" value="1"/>
</dbReference>
<feature type="region of interest" description="Disordered" evidence="1">
    <location>
        <begin position="369"/>
        <end position="397"/>
    </location>
</feature>
<comment type="caution">
    <text evidence="2">The sequence shown here is derived from an EMBL/GenBank/DDBJ whole genome shotgun (WGS) entry which is preliminary data.</text>
</comment>
<reference evidence="2" key="1">
    <citation type="submission" date="2006-04" db="EMBL/GenBank/DDBJ databases">
        <authorList>
            <person name="Seshadri R."/>
            <person name="Federici B.A."/>
        </authorList>
    </citation>
    <scope>NUCLEOTIDE SEQUENCE [LARGE SCALE GENOMIC DNA]</scope>
</reference>
<gene>
    <name evidence="2" type="ORF">RICGR_0902</name>
</gene>
<evidence type="ECO:0000313" key="2">
    <source>
        <dbReference type="EMBL" id="EDP46898.1"/>
    </source>
</evidence>
<protein>
    <recommendedName>
        <fullName evidence="4">Inverse autotransporter beta-domain domain-containing protein</fullName>
    </recommendedName>
</protein>
<dbReference type="RefSeq" id="WP_006035862.1">
    <property type="nucleotide sequence ID" value="NZ_AAQJ02000001.1"/>
</dbReference>
<evidence type="ECO:0008006" key="4">
    <source>
        <dbReference type="Google" id="ProtNLM"/>
    </source>
</evidence>
<dbReference type="Proteomes" id="UP000054075">
    <property type="component" value="Unassembled WGS sequence"/>
</dbReference>
<keyword evidence="3" id="KW-1185">Reference proteome</keyword>
<sequence>MFKNITFTFTFTFSFSFFFLCFFIAPLQAREPLPPRFSAEAYTGVYTVGRADLMVSLDGDGQHNLYVDPQGGYGTDQEWYGDVGLGYRWISNDAAIVGWYVFAGHSCVENSSGFWITNPGVEIMGSRWDARINAYIPVAGRSDDLGGIESTTAGPSFFTGHSELRTVSFTAFNEVQQVGNGADARVGYQLFSGVPLKAVVGAYFFEIPHAENVRGGGAGVDYWFDDYVRVFARYNYDNRQHSQVVGGLGISFGGVRNGHWADPSLSERLTDPVERYIANLGHGSGIPSQTIRYGRGSGSRIEVLQDNIAFFSQTGGPDNGGTNLTLADCTFENPCGPTDFSQAAVNTLNTLLPNTRMYFNGGGYTAGEEGGGSTPLRLNNGQSVHSRTADYSAPATGTERSTFAGAFTLTGNNHLENIILIPIVGRFPDTGVTLESGNNQITGSSIGTANNRYLFAIENFGDNTRVDASTIFSNILGVVTTDSNFTMQNSTLDLLNVENVGVDGILAVGGSISIIDSRIRVAGSSANAAAVGIRTSSNSDVAVTHSEIAVSNDTGAAVVLENNSGTINVLESDLNVDGTNPFIATGLPVNIGAGTVCVVNGAVVACP</sequence>
<organism evidence="2 3">
    <name type="scientific">Rickettsiella grylli</name>
    <dbReference type="NCBI Taxonomy" id="59196"/>
    <lineage>
        <taxon>Bacteria</taxon>
        <taxon>Pseudomonadati</taxon>
        <taxon>Pseudomonadota</taxon>
        <taxon>Gammaproteobacteria</taxon>
        <taxon>Legionellales</taxon>
        <taxon>Coxiellaceae</taxon>
        <taxon>Rickettsiella</taxon>
    </lineage>
</organism>
<accession>A8PN48</accession>
<evidence type="ECO:0000256" key="1">
    <source>
        <dbReference type="SAM" id="MobiDB-lite"/>
    </source>
</evidence>
<evidence type="ECO:0000313" key="3">
    <source>
        <dbReference type="Proteomes" id="UP000054075"/>
    </source>
</evidence>
<feature type="compositionally biased region" description="Polar residues" evidence="1">
    <location>
        <begin position="376"/>
        <end position="386"/>
    </location>
</feature>
<dbReference type="EMBL" id="AAQJ02000001">
    <property type="protein sequence ID" value="EDP46898.1"/>
    <property type="molecule type" value="Genomic_DNA"/>
</dbReference>
<proteinExistence type="predicted"/>